<dbReference type="PANTHER" id="PTHR34701">
    <property type="entry name" value="TRANSCRIPTIONAL REGULATOR MRAZ"/>
    <property type="match status" value="1"/>
</dbReference>
<dbReference type="InterPro" id="IPR038619">
    <property type="entry name" value="MraZ_sf"/>
</dbReference>
<reference evidence="8" key="1">
    <citation type="submission" date="2018-05" db="EMBL/GenBank/DDBJ databases">
        <authorList>
            <person name="Lanie J.A."/>
            <person name="Ng W.-L."/>
            <person name="Kazmierczak K.M."/>
            <person name="Andrzejewski T.M."/>
            <person name="Davidsen T.M."/>
            <person name="Wayne K.J."/>
            <person name="Tettelin H."/>
            <person name="Glass J.I."/>
            <person name="Rusch D."/>
            <person name="Podicherti R."/>
            <person name="Tsui H.-C.T."/>
            <person name="Winkler M.E."/>
        </authorList>
    </citation>
    <scope>NUCLEOTIDE SEQUENCE</scope>
</reference>
<evidence type="ECO:0000259" key="7">
    <source>
        <dbReference type="PROSITE" id="PS51740"/>
    </source>
</evidence>
<gene>
    <name evidence="8" type="ORF">METZ01_LOCUS164094</name>
</gene>
<name>A0A382BBN9_9ZZZZ</name>
<evidence type="ECO:0000256" key="4">
    <source>
        <dbReference type="ARBA" id="ARBA00023015"/>
    </source>
</evidence>
<dbReference type="PANTHER" id="PTHR34701:SF1">
    <property type="entry name" value="TRANSCRIPTIONAL REGULATOR MRAZ"/>
    <property type="match status" value="1"/>
</dbReference>
<feature type="domain" description="SpoVT-AbrB" evidence="7">
    <location>
        <begin position="81"/>
        <end position="124"/>
    </location>
</feature>
<dbReference type="CDD" id="cd16321">
    <property type="entry name" value="MraZ_C"/>
    <property type="match status" value="1"/>
</dbReference>
<dbReference type="EMBL" id="UINC01029091">
    <property type="protein sequence ID" value="SVB11240.1"/>
    <property type="molecule type" value="Genomic_DNA"/>
</dbReference>
<dbReference type="InterPro" id="IPR035644">
    <property type="entry name" value="MraZ_C"/>
</dbReference>
<dbReference type="GO" id="GO:0003700">
    <property type="term" value="F:DNA-binding transcription factor activity"/>
    <property type="evidence" value="ECO:0007669"/>
    <property type="project" value="InterPro"/>
</dbReference>
<evidence type="ECO:0000256" key="1">
    <source>
        <dbReference type="ARBA" id="ARBA00013860"/>
    </source>
</evidence>
<dbReference type="InterPro" id="IPR020603">
    <property type="entry name" value="MraZ_dom"/>
</dbReference>
<proteinExistence type="inferred from homology"/>
<evidence type="ECO:0000256" key="2">
    <source>
        <dbReference type="ARBA" id="ARBA00022490"/>
    </source>
</evidence>
<evidence type="ECO:0000256" key="5">
    <source>
        <dbReference type="ARBA" id="ARBA00023125"/>
    </source>
</evidence>
<evidence type="ECO:0000256" key="6">
    <source>
        <dbReference type="ARBA" id="ARBA00023163"/>
    </source>
</evidence>
<accession>A0A382BBN9</accession>
<evidence type="ECO:0000256" key="3">
    <source>
        <dbReference type="ARBA" id="ARBA00022737"/>
    </source>
</evidence>
<dbReference type="AlphaFoldDB" id="A0A382BBN9"/>
<dbReference type="InterPro" id="IPR037914">
    <property type="entry name" value="SpoVT-AbrB_sf"/>
</dbReference>
<keyword evidence="6" id="KW-0804">Transcription</keyword>
<protein>
    <recommendedName>
        <fullName evidence="1">Transcriptional regulator MraZ</fullName>
    </recommendedName>
</protein>
<dbReference type="InterPro" id="IPR035642">
    <property type="entry name" value="MraZ_N"/>
</dbReference>
<keyword evidence="3" id="KW-0677">Repeat</keyword>
<dbReference type="PROSITE" id="PS51740">
    <property type="entry name" value="SPOVT_ABRB"/>
    <property type="match status" value="2"/>
</dbReference>
<keyword evidence="5" id="KW-0238">DNA-binding</keyword>
<dbReference type="HAMAP" id="MF_01008">
    <property type="entry name" value="MraZ"/>
    <property type="match status" value="1"/>
</dbReference>
<dbReference type="CDD" id="cd16320">
    <property type="entry name" value="MraZ_N"/>
    <property type="match status" value="1"/>
</dbReference>
<dbReference type="GO" id="GO:0000976">
    <property type="term" value="F:transcription cis-regulatory region binding"/>
    <property type="evidence" value="ECO:0007669"/>
    <property type="project" value="TreeGrafter"/>
</dbReference>
<keyword evidence="2" id="KW-0963">Cytoplasm</keyword>
<organism evidence="8">
    <name type="scientific">marine metagenome</name>
    <dbReference type="NCBI Taxonomy" id="408172"/>
    <lineage>
        <taxon>unclassified sequences</taxon>
        <taxon>metagenomes</taxon>
        <taxon>ecological metagenomes</taxon>
    </lineage>
</organism>
<dbReference type="Gene3D" id="3.40.1550.20">
    <property type="entry name" value="Transcriptional regulator MraZ domain"/>
    <property type="match status" value="1"/>
</dbReference>
<dbReference type="GO" id="GO:2000143">
    <property type="term" value="P:negative regulation of DNA-templated transcription initiation"/>
    <property type="evidence" value="ECO:0007669"/>
    <property type="project" value="TreeGrafter"/>
</dbReference>
<dbReference type="InterPro" id="IPR007159">
    <property type="entry name" value="SpoVT-AbrB_dom"/>
</dbReference>
<dbReference type="NCBIfam" id="TIGR00242">
    <property type="entry name" value="division/cell wall cluster transcriptional repressor MraZ"/>
    <property type="match status" value="1"/>
</dbReference>
<evidence type="ECO:0000313" key="8">
    <source>
        <dbReference type="EMBL" id="SVB11240.1"/>
    </source>
</evidence>
<dbReference type="SUPFAM" id="SSF89447">
    <property type="entry name" value="AbrB/MazE/MraZ-like"/>
    <property type="match status" value="1"/>
</dbReference>
<keyword evidence="4" id="KW-0805">Transcription regulation</keyword>
<feature type="domain" description="SpoVT-AbrB" evidence="7">
    <location>
        <begin position="5"/>
        <end position="52"/>
    </location>
</feature>
<dbReference type="Pfam" id="PF02381">
    <property type="entry name" value="MraZ"/>
    <property type="match status" value="2"/>
</dbReference>
<dbReference type="InterPro" id="IPR003444">
    <property type="entry name" value="MraZ"/>
</dbReference>
<sequence>MFRGIHLLSIDAKGRIKIPVRHQSQIVKACSGQMVLSIHPDDACLLLYPLSDWQNLERKIAELPSLNVHSKRLSRKLIGHANECELDKIGRILIPLSHRNHANLNKKVILSGQGHSFEIWDENIWAEQIEKLERLSTQVETPQEIQKLAL</sequence>